<keyword evidence="4" id="KW-1185">Reference proteome</keyword>
<dbReference type="SMART" id="SM00448">
    <property type="entry name" value="REC"/>
    <property type="match status" value="1"/>
</dbReference>
<dbReference type="OrthoDB" id="7874292at2"/>
<dbReference type="InterPro" id="IPR001789">
    <property type="entry name" value="Sig_transdc_resp-reg_receiver"/>
</dbReference>
<dbReference type="Pfam" id="PF00072">
    <property type="entry name" value="Response_reg"/>
    <property type="match status" value="1"/>
</dbReference>
<dbReference type="CDD" id="cd00156">
    <property type="entry name" value="REC"/>
    <property type="match status" value="1"/>
</dbReference>
<dbReference type="RefSeq" id="WP_090209841.1">
    <property type="nucleotide sequence ID" value="NZ_FOZM01000003.1"/>
</dbReference>
<keyword evidence="1" id="KW-0597">Phosphoprotein</keyword>
<dbReference type="GO" id="GO:0000160">
    <property type="term" value="P:phosphorelay signal transduction system"/>
    <property type="evidence" value="ECO:0007669"/>
    <property type="project" value="InterPro"/>
</dbReference>
<evidence type="ECO:0000313" key="3">
    <source>
        <dbReference type="EMBL" id="SFS21443.1"/>
    </source>
</evidence>
<feature type="modified residue" description="4-aspartylphosphate" evidence="1">
    <location>
        <position position="51"/>
    </location>
</feature>
<feature type="domain" description="Response regulatory" evidence="2">
    <location>
        <begin position="2"/>
        <end position="117"/>
    </location>
</feature>
<accession>A0A1I6N0F5</accession>
<dbReference type="SUPFAM" id="SSF52172">
    <property type="entry name" value="CheY-like"/>
    <property type="match status" value="1"/>
</dbReference>
<sequence>MHCLIVESNPALGALWARYLGRLEVETTVAETAERALNLIQSVSFDVIVLDLVLSEGSALAVADLAQFRQPEANVVFVTNTTFFSDGSIFRHSANARAFIETATPPDDLAEIVHFFGVKPHARAVRQDQ</sequence>
<dbReference type="EMBL" id="FOZM01000003">
    <property type="protein sequence ID" value="SFS21443.1"/>
    <property type="molecule type" value="Genomic_DNA"/>
</dbReference>
<dbReference type="Gene3D" id="3.40.50.2300">
    <property type="match status" value="1"/>
</dbReference>
<dbReference type="InterPro" id="IPR011006">
    <property type="entry name" value="CheY-like_superfamily"/>
</dbReference>
<reference evidence="3 4" key="1">
    <citation type="submission" date="2016-10" db="EMBL/GenBank/DDBJ databases">
        <authorList>
            <person name="de Groot N.N."/>
        </authorList>
    </citation>
    <scope>NUCLEOTIDE SEQUENCE [LARGE SCALE GENOMIC DNA]</scope>
    <source>
        <strain evidence="3 4">DSM 29433</strain>
    </source>
</reference>
<dbReference type="AlphaFoldDB" id="A0A1I6N0F5"/>
<dbReference type="Proteomes" id="UP000198926">
    <property type="component" value="Unassembled WGS sequence"/>
</dbReference>
<protein>
    <submittedName>
        <fullName evidence="3">Response regulator receiver domain-containing protein</fullName>
    </submittedName>
</protein>
<organism evidence="3 4">
    <name type="scientific">Yoonia litorea</name>
    <dbReference type="NCBI Taxonomy" id="1123755"/>
    <lineage>
        <taxon>Bacteria</taxon>
        <taxon>Pseudomonadati</taxon>
        <taxon>Pseudomonadota</taxon>
        <taxon>Alphaproteobacteria</taxon>
        <taxon>Rhodobacterales</taxon>
        <taxon>Paracoccaceae</taxon>
        <taxon>Yoonia</taxon>
    </lineage>
</organism>
<proteinExistence type="predicted"/>
<gene>
    <name evidence="3" type="ORF">SAMN05444714_2831</name>
</gene>
<evidence type="ECO:0000256" key="1">
    <source>
        <dbReference type="PROSITE-ProRule" id="PRU00169"/>
    </source>
</evidence>
<dbReference type="PROSITE" id="PS50110">
    <property type="entry name" value="RESPONSE_REGULATORY"/>
    <property type="match status" value="1"/>
</dbReference>
<name>A0A1I6N0F5_9RHOB</name>
<dbReference type="STRING" id="1123755.SAMN05444714_2831"/>
<evidence type="ECO:0000259" key="2">
    <source>
        <dbReference type="PROSITE" id="PS50110"/>
    </source>
</evidence>
<evidence type="ECO:0000313" key="4">
    <source>
        <dbReference type="Proteomes" id="UP000198926"/>
    </source>
</evidence>